<evidence type="ECO:0000313" key="7">
    <source>
        <dbReference type="Proteomes" id="UP000239366"/>
    </source>
</evidence>
<evidence type="ECO:0000313" key="6">
    <source>
        <dbReference type="EMBL" id="PQJ16295.1"/>
    </source>
</evidence>
<dbReference type="AlphaFoldDB" id="A0A2S7T9X3"/>
<keyword evidence="7" id="KW-1185">Reference proteome</keyword>
<dbReference type="SUPFAM" id="SSF52317">
    <property type="entry name" value="Class I glutamine amidotransferase-like"/>
    <property type="match status" value="1"/>
</dbReference>
<gene>
    <name evidence="6" type="ORF">BST99_11710</name>
</gene>
<keyword evidence="2" id="KW-0645">Protease</keyword>
<dbReference type="Gene3D" id="3.40.50.880">
    <property type="match status" value="1"/>
</dbReference>
<dbReference type="PROSITE" id="PS51257">
    <property type="entry name" value="PROKAR_LIPOPROTEIN"/>
    <property type="match status" value="1"/>
</dbReference>
<organism evidence="6 7">
    <name type="scientific">Aureicoccus marinus</name>
    <dbReference type="NCBI Taxonomy" id="754435"/>
    <lineage>
        <taxon>Bacteria</taxon>
        <taxon>Pseudomonadati</taxon>
        <taxon>Bacteroidota</taxon>
        <taxon>Flavobacteriia</taxon>
        <taxon>Flavobacteriales</taxon>
        <taxon>Flavobacteriaceae</taxon>
        <taxon>Aureicoccus</taxon>
    </lineage>
</organism>
<dbReference type="InterPro" id="IPR005320">
    <property type="entry name" value="Peptidase_S51"/>
</dbReference>
<accession>A0A2S7T9X3</accession>
<dbReference type="PANTHER" id="PTHR36175">
    <property type="entry name" value="CYANOPHYCINASE"/>
    <property type="match status" value="1"/>
</dbReference>
<name>A0A2S7T9X3_9FLAO</name>
<dbReference type="Proteomes" id="UP000239366">
    <property type="component" value="Unassembled WGS sequence"/>
</dbReference>
<evidence type="ECO:0000256" key="2">
    <source>
        <dbReference type="ARBA" id="ARBA00022670"/>
    </source>
</evidence>
<dbReference type="GO" id="GO:0008236">
    <property type="term" value="F:serine-type peptidase activity"/>
    <property type="evidence" value="ECO:0007669"/>
    <property type="project" value="UniProtKB-KW"/>
</dbReference>
<keyword evidence="3" id="KW-0378">Hydrolase</keyword>
<protein>
    <recommendedName>
        <fullName evidence="8">Cyanophycinase</fullName>
    </recommendedName>
</protein>
<evidence type="ECO:0008006" key="8">
    <source>
        <dbReference type="Google" id="ProtNLM"/>
    </source>
</evidence>
<keyword evidence="5" id="KW-0732">Signal</keyword>
<feature type="signal peptide" evidence="5">
    <location>
        <begin position="1"/>
        <end position="25"/>
    </location>
</feature>
<sequence length="285" mass="31626">MQKHSWLFMSFALLITVFISCSSTAEEPDMEPQPPQSQAVLSYFVGNPNIDTTPEGGICMMGGRSEDDQAMRWFLRRAQGGDVLVMRASGSNGYQDYFYQELGVNLNSVETLVFRAKEVSSEIVNKIDQAEAIWFAGGDQGKYLDYWKDNAIEDALQRAVDRGAVIGGTSAGMAILGEHIWDGSGIQTDFIDIPVLRGIITDTHYSERNRSERHRGFVTQIQGRGIAADEYTAICVQPDGIALVFGDPDEVDQAHFLDTDLTTEILRGDRNGSARFDLVRWTLVP</sequence>
<dbReference type="PANTHER" id="PTHR36175:SF1">
    <property type="entry name" value="CYANOPHYCINASE"/>
    <property type="match status" value="1"/>
</dbReference>
<dbReference type="CDD" id="cd03145">
    <property type="entry name" value="GAT1_cyanophycinase"/>
    <property type="match status" value="1"/>
</dbReference>
<feature type="chain" id="PRO_5015467652" description="Cyanophycinase" evidence="5">
    <location>
        <begin position="26"/>
        <end position="285"/>
    </location>
</feature>
<dbReference type="OrthoDB" id="626993at2"/>
<evidence type="ECO:0000256" key="4">
    <source>
        <dbReference type="ARBA" id="ARBA00022825"/>
    </source>
</evidence>
<dbReference type="GO" id="GO:0006508">
    <property type="term" value="P:proteolysis"/>
    <property type="evidence" value="ECO:0007669"/>
    <property type="project" value="UniProtKB-KW"/>
</dbReference>
<dbReference type="InterPro" id="IPR029062">
    <property type="entry name" value="Class_I_gatase-like"/>
</dbReference>
<dbReference type="Pfam" id="PF03575">
    <property type="entry name" value="Peptidase_S51"/>
    <property type="match status" value="1"/>
</dbReference>
<keyword evidence="4" id="KW-0720">Serine protease</keyword>
<dbReference type="EMBL" id="MQVX01000001">
    <property type="protein sequence ID" value="PQJ16295.1"/>
    <property type="molecule type" value="Genomic_DNA"/>
</dbReference>
<evidence type="ECO:0000256" key="5">
    <source>
        <dbReference type="SAM" id="SignalP"/>
    </source>
</evidence>
<dbReference type="RefSeq" id="WP_105001970.1">
    <property type="nucleotide sequence ID" value="NZ_MQVX01000001.1"/>
</dbReference>
<comment type="similarity">
    <text evidence="1">Belongs to the peptidase S51 family.</text>
</comment>
<evidence type="ECO:0000256" key="1">
    <source>
        <dbReference type="ARBA" id="ARBA00006534"/>
    </source>
</evidence>
<reference evidence="7" key="1">
    <citation type="submission" date="2016-11" db="EMBL/GenBank/DDBJ databases">
        <title>Trade-off between light-utilization and light-protection in marine flavobacteria.</title>
        <authorList>
            <person name="Kumagai Y."/>
            <person name="Yoshizawa S."/>
            <person name="Kogure K."/>
        </authorList>
    </citation>
    <scope>NUCLEOTIDE SEQUENCE [LARGE SCALE GENOMIC DNA]</scope>
    <source>
        <strain evidence="7">SG-18</strain>
    </source>
</reference>
<evidence type="ECO:0000256" key="3">
    <source>
        <dbReference type="ARBA" id="ARBA00022801"/>
    </source>
</evidence>
<comment type="caution">
    <text evidence="6">The sequence shown here is derived from an EMBL/GenBank/DDBJ whole genome shotgun (WGS) entry which is preliminary data.</text>
</comment>
<proteinExistence type="inferred from homology"/>